<dbReference type="GO" id="GO:0043093">
    <property type="term" value="P:FtsZ-dependent cytokinesis"/>
    <property type="evidence" value="ECO:0007669"/>
    <property type="project" value="UniProtKB-UniRule"/>
</dbReference>
<organism evidence="7 8">
    <name type="scientific">Candidatus Egerieisoma faecipullorum</name>
    <dbReference type="NCBI Taxonomy" id="2840963"/>
    <lineage>
        <taxon>Bacteria</taxon>
        <taxon>Bacillati</taxon>
        <taxon>Bacillota</taxon>
        <taxon>Clostridia</taxon>
        <taxon>Eubacteriales</taxon>
        <taxon>Clostridiaceae</taxon>
        <taxon>Clostridiaceae incertae sedis</taxon>
        <taxon>Candidatus Egerieisoma</taxon>
    </lineage>
</organism>
<evidence type="ECO:0000313" key="8">
    <source>
        <dbReference type="Proteomes" id="UP000824089"/>
    </source>
</evidence>
<keyword evidence="5" id="KW-0963">Cytoplasm</keyword>
<comment type="function">
    <text evidence="4 5">Cell division protein that is part of the divisome complex and is recruited early to the Z-ring. Probably stimulates Z-ring formation, perhaps through the cross-linking of FtsZ protofilaments. Its function overlaps with FtsA.</text>
</comment>
<dbReference type="GO" id="GO:0005737">
    <property type="term" value="C:cytoplasm"/>
    <property type="evidence" value="ECO:0007669"/>
    <property type="project" value="UniProtKB-SubCell"/>
</dbReference>
<name>A0A9D1I9S3_9CLOT</name>
<evidence type="ECO:0000256" key="6">
    <source>
        <dbReference type="SAM" id="MobiDB-lite"/>
    </source>
</evidence>
<comment type="subcellular location">
    <subcellularLocation>
        <location evidence="5">Cytoplasm</location>
    </subcellularLocation>
    <text evidence="5">Localizes to the division site, in a FtsZ-dependent manner.</text>
</comment>
<gene>
    <name evidence="5" type="primary">sepF</name>
    <name evidence="7" type="ORF">IAD50_08470</name>
</gene>
<dbReference type="HAMAP" id="MF_01197">
    <property type="entry name" value="SepF"/>
    <property type="match status" value="1"/>
</dbReference>
<dbReference type="Pfam" id="PF04472">
    <property type="entry name" value="SepF"/>
    <property type="match status" value="1"/>
</dbReference>
<keyword evidence="3 5" id="KW-0131">Cell cycle</keyword>
<dbReference type="EMBL" id="DVMM01000186">
    <property type="protein sequence ID" value="HIU30312.1"/>
    <property type="molecule type" value="Genomic_DNA"/>
</dbReference>
<sequence>MADFKRRFKDLLGFGGNESVAYDDSAEDDFDYSDYDETEDTAAEEEEDAYVSSAHYSARNASGTSSSNVRPRAEGTRVSSVSRGGASSGSSERSRVLSMGATSNLRVVLSKPAEFDDCQGVCSHLRGHMTVVLNLEFVRNVADRRRIFDFVSGCCFALDCNIQRVSELIYVIAPCDVDIFSEAEDEDEASSYAF</sequence>
<evidence type="ECO:0000256" key="4">
    <source>
        <dbReference type="ARBA" id="ARBA00044936"/>
    </source>
</evidence>
<feature type="region of interest" description="Disordered" evidence="6">
    <location>
        <begin position="15"/>
        <end position="97"/>
    </location>
</feature>
<reference evidence="7" key="1">
    <citation type="submission" date="2020-10" db="EMBL/GenBank/DDBJ databases">
        <authorList>
            <person name="Gilroy R."/>
        </authorList>
    </citation>
    <scope>NUCLEOTIDE SEQUENCE</scope>
    <source>
        <strain evidence="7">CHK195-4489</strain>
    </source>
</reference>
<evidence type="ECO:0000256" key="1">
    <source>
        <dbReference type="ARBA" id="ARBA00022618"/>
    </source>
</evidence>
<evidence type="ECO:0000256" key="2">
    <source>
        <dbReference type="ARBA" id="ARBA00023210"/>
    </source>
</evidence>
<comment type="subunit">
    <text evidence="5">Homodimer. Interacts with FtsZ.</text>
</comment>
<dbReference type="Proteomes" id="UP000824089">
    <property type="component" value="Unassembled WGS sequence"/>
</dbReference>
<keyword evidence="1 5" id="KW-0132">Cell division</keyword>
<feature type="compositionally biased region" description="Low complexity" evidence="6">
    <location>
        <begin position="77"/>
        <end position="91"/>
    </location>
</feature>
<evidence type="ECO:0000313" key="7">
    <source>
        <dbReference type="EMBL" id="HIU30312.1"/>
    </source>
</evidence>
<dbReference type="InterPro" id="IPR007561">
    <property type="entry name" value="Cell_div_SepF/SepF-rel"/>
</dbReference>
<dbReference type="PANTHER" id="PTHR35798">
    <property type="entry name" value="CELL DIVISION PROTEIN SEPF"/>
    <property type="match status" value="1"/>
</dbReference>
<protein>
    <recommendedName>
        <fullName evidence="5">Cell division protein SepF</fullName>
    </recommendedName>
</protein>
<dbReference type="GO" id="GO:0000917">
    <property type="term" value="P:division septum assembly"/>
    <property type="evidence" value="ECO:0007669"/>
    <property type="project" value="UniProtKB-KW"/>
</dbReference>
<proteinExistence type="inferred from homology"/>
<dbReference type="Gene3D" id="3.30.110.150">
    <property type="entry name" value="SepF-like protein"/>
    <property type="match status" value="1"/>
</dbReference>
<dbReference type="InterPro" id="IPR023052">
    <property type="entry name" value="Cell_div_SepF"/>
</dbReference>
<evidence type="ECO:0000256" key="3">
    <source>
        <dbReference type="ARBA" id="ARBA00023306"/>
    </source>
</evidence>
<dbReference type="InterPro" id="IPR038594">
    <property type="entry name" value="SepF-like_sf"/>
</dbReference>
<comment type="caution">
    <text evidence="7">The sequence shown here is derived from an EMBL/GenBank/DDBJ whole genome shotgun (WGS) entry which is preliminary data.</text>
</comment>
<dbReference type="AlphaFoldDB" id="A0A9D1I9S3"/>
<reference evidence="7" key="2">
    <citation type="journal article" date="2021" name="PeerJ">
        <title>Extensive microbial diversity within the chicken gut microbiome revealed by metagenomics and culture.</title>
        <authorList>
            <person name="Gilroy R."/>
            <person name="Ravi A."/>
            <person name="Getino M."/>
            <person name="Pursley I."/>
            <person name="Horton D.L."/>
            <person name="Alikhan N.F."/>
            <person name="Baker D."/>
            <person name="Gharbi K."/>
            <person name="Hall N."/>
            <person name="Watson M."/>
            <person name="Adriaenssens E.M."/>
            <person name="Foster-Nyarko E."/>
            <person name="Jarju S."/>
            <person name="Secka A."/>
            <person name="Antonio M."/>
            <person name="Oren A."/>
            <person name="Chaudhuri R.R."/>
            <person name="La Ragione R."/>
            <person name="Hildebrand F."/>
            <person name="Pallen M.J."/>
        </authorList>
    </citation>
    <scope>NUCLEOTIDE SEQUENCE</scope>
    <source>
        <strain evidence="7">CHK195-4489</strain>
    </source>
</reference>
<comment type="similarity">
    <text evidence="5">Belongs to the SepF family.</text>
</comment>
<feature type="compositionally biased region" description="Acidic residues" evidence="6">
    <location>
        <begin position="24"/>
        <end position="49"/>
    </location>
</feature>
<keyword evidence="2 5" id="KW-0717">Septation</keyword>
<dbReference type="PANTHER" id="PTHR35798:SF1">
    <property type="entry name" value="CELL DIVISION PROTEIN SEPF"/>
    <property type="match status" value="1"/>
</dbReference>
<evidence type="ECO:0000256" key="5">
    <source>
        <dbReference type="HAMAP-Rule" id="MF_01197"/>
    </source>
</evidence>
<feature type="compositionally biased region" description="Polar residues" evidence="6">
    <location>
        <begin position="59"/>
        <end position="69"/>
    </location>
</feature>
<accession>A0A9D1I9S3</accession>